<evidence type="ECO:0000313" key="3">
    <source>
        <dbReference type="Proteomes" id="UP001066276"/>
    </source>
</evidence>
<protein>
    <submittedName>
        <fullName evidence="2">Uncharacterized protein</fullName>
    </submittedName>
</protein>
<sequence length="93" mass="10239">MGEETEKEDEEERPARSRKRATRSSGEAGRRREGEPKGHVHEENTWLVKSVPGYNINPDGPKAEEAEDPYATTPEGLVLRNTGVVGSNLGLQP</sequence>
<organism evidence="2 3">
    <name type="scientific">Pleurodeles waltl</name>
    <name type="common">Iberian ribbed newt</name>
    <dbReference type="NCBI Taxonomy" id="8319"/>
    <lineage>
        <taxon>Eukaryota</taxon>
        <taxon>Metazoa</taxon>
        <taxon>Chordata</taxon>
        <taxon>Craniata</taxon>
        <taxon>Vertebrata</taxon>
        <taxon>Euteleostomi</taxon>
        <taxon>Amphibia</taxon>
        <taxon>Batrachia</taxon>
        <taxon>Caudata</taxon>
        <taxon>Salamandroidea</taxon>
        <taxon>Salamandridae</taxon>
        <taxon>Pleurodelinae</taxon>
        <taxon>Pleurodeles</taxon>
    </lineage>
</organism>
<evidence type="ECO:0000256" key="1">
    <source>
        <dbReference type="SAM" id="MobiDB-lite"/>
    </source>
</evidence>
<dbReference type="EMBL" id="JANPWB010000008">
    <property type="protein sequence ID" value="KAJ1160878.1"/>
    <property type="molecule type" value="Genomic_DNA"/>
</dbReference>
<accession>A0AAV7SCS4</accession>
<dbReference type="Proteomes" id="UP001066276">
    <property type="component" value="Chromosome 4_2"/>
</dbReference>
<evidence type="ECO:0000313" key="2">
    <source>
        <dbReference type="EMBL" id="KAJ1160878.1"/>
    </source>
</evidence>
<gene>
    <name evidence="2" type="ORF">NDU88_001368</name>
</gene>
<reference evidence="2" key="1">
    <citation type="journal article" date="2022" name="bioRxiv">
        <title>Sequencing and chromosome-scale assembly of the giantPleurodeles waltlgenome.</title>
        <authorList>
            <person name="Brown T."/>
            <person name="Elewa A."/>
            <person name="Iarovenko S."/>
            <person name="Subramanian E."/>
            <person name="Araus A.J."/>
            <person name="Petzold A."/>
            <person name="Susuki M."/>
            <person name="Suzuki K.-i.T."/>
            <person name="Hayashi T."/>
            <person name="Toyoda A."/>
            <person name="Oliveira C."/>
            <person name="Osipova E."/>
            <person name="Leigh N.D."/>
            <person name="Simon A."/>
            <person name="Yun M.H."/>
        </authorList>
    </citation>
    <scope>NUCLEOTIDE SEQUENCE</scope>
    <source>
        <strain evidence="2">20211129_DDA</strain>
        <tissue evidence="2">Liver</tissue>
    </source>
</reference>
<feature type="compositionally biased region" description="Acidic residues" evidence="1">
    <location>
        <begin position="1"/>
        <end position="12"/>
    </location>
</feature>
<feature type="region of interest" description="Disordered" evidence="1">
    <location>
        <begin position="1"/>
        <end position="93"/>
    </location>
</feature>
<comment type="caution">
    <text evidence="2">The sequence shown here is derived from an EMBL/GenBank/DDBJ whole genome shotgun (WGS) entry which is preliminary data.</text>
</comment>
<proteinExistence type="predicted"/>
<keyword evidence="3" id="KW-1185">Reference proteome</keyword>
<feature type="compositionally biased region" description="Basic and acidic residues" evidence="1">
    <location>
        <begin position="28"/>
        <end position="44"/>
    </location>
</feature>
<name>A0AAV7SCS4_PLEWA</name>
<dbReference type="AlphaFoldDB" id="A0AAV7SCS4"/>